<dbReference type="Pfam" id="PF07364">
    <property type="entry name" value="DUF1485"/>
    <property type="match status" value="1"/>
</dbReference>
<dbReference type="RefSeq" id="WP_105237453.1">
    <property type="nucleotide sequence ID" value="NZ_CP023270.1"/>
</dbReference>
<feature type="domain" description="Microcystin LR degradation protein MlrC N-terminal" evidence="2">
    <location>
        <begin position="6"/>
        <end position="290"/>
    </location>
</feature>
<dbReference type="InterPro" id="IPR015995">
    <property type="entry name" value="MlrC_N"/>
</dbReference>
<reference evidence="3 4" key="1">
    <citation type="submission" date="2017-09" db="EMBL/GenBank/DDBJ databases">
        <title>Genomic, metabolic, and phenotypic characteristics of bacterial isolates from the natural microbiome of the model nematode Caenorhabditis elegans.</title>
        <authorList>
            <person name="Zimmermann J."/>
            <person name="Obeng N."/>
            <person name="Yang W."/>
            <person name="Obeng O."/>
            <person name="Kissoyan K."/>
            <person name="Pees B."/>
            <person name="Dirksen P."/>
            <person name="Hoppner M."/>
            <person name="Franke A."/>
            <person name="Rosenstiel P."/>
            <person name="Leippe M."/>
            <person name="Dierking K."/>
            <person name="Kaleta C."/>
            <person name="Schulenburg H."/>
        </authorList>
    </citation>
    <scope>NUCLEOTIDE SEQUENCE [LARGE SCALE GENOMIC DNA]</scope>
    <source>
        <strain evidence="3 4">MYb73</strain>
    </source>
</reference>
<dbReference type="EMBL" id="CP023270">
    <property type="protein sequence ID" value="AVJ26394.1"/>
    <property type="molecule type" value="Genomic_DNA"/>
</dbReference>
<protein>
    <submittedName>
        <fullName evidence="3">Microcystin degradation protein MlrC</fullName>
    </submittedName>
</protein>
<dbReference type="AlphaFoldDB" id="A0A2S0I341"/>
<name>A0A2S0I341_9BURK</name>
<organism evidence="3 4">
    <name type="scientific">Achromobacter spanius</name>
    <dbReference type="NCBI Taxonomy" id="217203"/>
    <lineage>
        <taxon>Bacteria</taxon>
        <taxon>Pseudomonadati</taxon>
        <taxon>Pseudomonadota</taxon>
        <taxon>Betaproteobacteria</taxon>
        <taxon>Burkholderiales</taxon>
        <taxon>Alcaligenaceae</taxon>
        <taxon>Achromobacter</taxon>
    </lineage>
</organism>
<evidence type="ECO:0000259" key="2">
    <source>
        <dbReference type="Pfam" id="PF07364"/>
    </source>
</evidence>
<dbReference type="Pfam" id="PF07171">
    <property type="entry name" value="MlrC_C"/>
    <property type="match status" value="1"/>
</dbReference>
<sequence>MPARYRVLVAQLFQETHGFTPVNTPLSAFEIERGRTMLTANAEADSVLGGILRTLKAHDCEAVPTLAARARPGGRVDDGAYSLLREGILDGARAGGFDAIALCLHGCMQTVGMDSAEADLLEGLRAIVGPAMPIVAGFDLHAHAVPALLCQLDFASAYKTNPHADAAETGTRVAKQLLHMLDTGERPAGVSVLVPMLTRGNDETSRGPLAALHTKAQAAVQANKGVLDVSLFNVNPFIDGEGVGQTVLVYARTAGQLAEARKLAGTIARALWDERDAFVHDLPDIDTLLRSRADAGRRLIVGDFGDRVLAGGPGDSLHVMERALALTQGRIAAIVTDPAALSACEKAGAGAQVQLRSGGLYSVDCPPMLVSGRVAALGSGVFRNRGAFMRGATLRLGPYAVLRNARYDLLITQDAVMSQDPGCYLDAGIDLNDVDLIVAKSGYHFKLAFDEWGDCACAETPGLTGYHPERLPFDKARPLYPLDAPAYRPQIVALRVPTAAAS</sequence>
<keyword evidence="4" id="KW-1185">Reference proteome</keyword>
<evidence type="ECO:0000313" key="4">
    <source>
        <dbReference type="Proteomes" id="UP000239477"/>
    </source>
</evidence>
<dbReference type="Proteomes" id="UP000239477">
    <property type="component" value="Chromosome"/>
</dbReference>
<evidence type="ECO:0000313" key="3">
    <source>
        <dbReference type="EMBL" id="AVJ26394.1"/>
    </source>
</evidence>
<dbReference type="InterPro" id="IPR010799">
    <property type="entry name" value="MlrC_C"/>
</dbReference>
<gene>
    <name evidence="3" type="ORF">CLM73_04310</name>
</gene>
<evidence type="ECO:0000259" key="1">
    <source>
        <dbReference type="Pfam" id="PF07171"/>
    </source>
</evidence>
<accession>A0A2S0I341</accession>
<feature type="domain" description="Microcystin LR degradation protein MlrC C-terminal" evidence="1">
    <location>
        <begin position="302"/>
        <end position="474"/>
    </location>
</feature>
<dbReference type="OrthoDB" id="8641754at2"/>
<proteinExistence type="predicted"/>